<name>A0AA88J805_FICCA</name>
<comment type="caution">
    <text evidence="1">The sequence shown here is derived from an EMBL/GenBank/DDBJ whole genome shotgun (WGS) entry which is preliminary data.</text>
</comment>
<keyword evidence="2" id="KW-1185">Reference proteome</keyword>
<accession>A0AA88J805</accession>
<gene>
    <name evidence="1" type="ORF">TIFTF001_033549</name>
</gene>
<dbReference type="Proteomes" id="UP001187192">
    <property type="component" value="Unassembled WGS sequence"/>
</dbReference>
<reference evidence="1" key="1">
    <citation type="submission" date="2023-07" db="EMBL/GenBank/DDBJ databases">
        <title>draft genome sequence of fig (Ficus carica).</title>
        <authorList>
            <person name="Takahashi T."/>
            <person name="Nishimura K."/>
        </authorList>
    </citation>
    <scope>NUCLEOTIDE SEQUENCE</scope>
</reference>
<proteinExistence type="predicted"/>
<evidence type="ECO:0000313" key="1">
    <source>
        <dbReference type="EMBL" id="GMN64477.1"/>
    </source>
</evidence>
<protein>
    <submittedName>
        <fullName evidence="1">Uncharacterized protein</fullName>
    </submittedName>
</protein>
<sequence length="192" mass="21437">MGSLLVPRWPAIRKPWEASYLLSKQVLTSPSLCHLAKNGLFTKLLPYLIKLTSSCLHHQAKSLLSKAQREPAMSWLVQQALLLTSPCLCHLACITLAYITKAKLVHQGLLSTFHRPCHAILHHQAYLTKAKLVHQVLLKKPAMLARTNVWKPSKGGLIAYFDGSEGFPQYNFHTADYTAVPSQSNLKSTRST</sequence>
<dbReference type="AlphaFoldDB" id="A0AA88J805"/>
<dbReference type="EMBL" id="BTGU01000182">
    <property type="protein sequence ID" value="GMN64477.1"/>
    <property type="molecule type" value="Genomic_DNA"/>
</dbReference>
<organism evidence="1 2">
    <name type="scientific">Ficus carica</name>
    <name type="common">Common fig</name>
    <dbReference type="NCBI Taxonomy" id="3494"/>
    <lineage>
        <taxon>Eukaryota</taxon>
        <taxon>Viridiplantae</taxon>
        <taxon>Streptophyta</taxon>
        <taxon>Embryophyta</taxon>
        <taxon>Tracheophyta</taxon>
        <taxon>Spermatophyta</taxon>
        <taxon>Magnoliopsida</taxon>
        <taxon>eudicotyledons</taxon>
        <taxon>Gunneridae</taxon>
        <taxon>Pentapetalae</taxon>
        <taxon>rosids</taxon>
        <taxon>fabids</taxon>
        <taxon>Rosales</taxon>
        <taxon>Moraceae</taxon>
        <taxon>Ficeae</taxon>
        <taxon>Ficus</taxon>
    </lineage>
</organism>
<evidence type="ECO:0000313" key="2">
    <source>
        <dbReference type="Proteomes" id="UP001187192"/>
    </source>
</evidence>